<dbReference type="SUPFAM" id="SSF46894">
    <property type="entry name" value="C-terminal effector domain of the bipartite response regulators"/>
    <property type="match status" value="1"/>
</dbReference>
<dbReference type="GO" id="GO:0016987">
    <property type="term" value="F:sigma factor activity"/>
    <property type="evidence" value="ECO:0007669"/>
    <property type="project" value="UniProtKB-KW"/>
</dbReference>
<keyword evidence="5" id="KW-0804">Transcription</keyword>
<organism evidence="9 10">
    <name type="scientific">Longicatena caecimuris</name>
    <dbReference type="NCBI Taxonomy" id="1796635"/>
    <lineage>
        <taxon>Bacteria</taxon>
        <taxon>Bacillati</taxon>
        <taxon>Bacillota</taxon>
        <taxon>Erysipelotrichia</taxon>
        <taxon>Erysipelotrichales</taxon>
        <taxon>Erysipelotrichaceae</taxon>
        <taxon>Longicatena</taxon>
    </lineage>
</organism>
<dbReference type="InterPro" id="IPR000792">
    <property type="entry name" value="Tscrpt_reg_LuxR_C"/>
</dbReference>
<dbReference type="PRINTS" id="PR00038">
    <property type="entry name" value="HTHLUXR"/>
</dbReference>
<evidence type="ECO:0000256" key="1">
    <source>
        <dbReference type="ARBA" id="ARBA00007788"/>
    </source>
</evidence>
<accession>A0A4R3T015</accession>
<dbReference type="GO" id="GO:0003677">
    <property type="term" value="F:DNA binding"/>
    <property type="evidence" value="ECO:0007669"/>
    <property type="project" value="InterPro"/>
</dbReference>
<dbReference type="InterPro" id="IPR039425">
    <property type="entry name" value="RNA_pol_sigma-70-like"/>
</dbReference>
<dbReference type="GO" id="GO:0006352">
    <property type="term" value="P:DNA-templated transcription initiation"/>
    <property type="evidence" value="ECO:0007669"/>
    <property type="project" value="InterPro"/>
</dbReference>
<dbReference type="Pfam" id="PF00196">
    <property type="entry name" value="GerE"/>
    <property type="match status" value="1"/>
</dbReference>
<dbReference type="NCBIfam" id="TIGR02937">
    <property type="entry name" value="sigma70-ECF"/>
    <property type="match status" value="1"/>
</dbReference>
<evidence type="ECO:0000313" key="9">
    <source>
        <dbReference type="EMBL" id="TCU54751.1"/>
    </source>
</evidence>
<dbReference type="Proteomes" id="UP000295773">
    <property type="component" value="Unassembled WGS sequence"/>
</dbReference>
<protein>
    <recommendedName>
        <fullName evidence="2">RNA polymerase sigma factor SigS</fullName>
    </recommendedName>
</protein>
<gene>
    <name evidence="9" type="ORF">EDD61_12342</name>
</gene>
<dbReference type="InterPro" id="IPR036388">
    <property type="entry name" value="WH-like_DNA-bd_sf"/>
</dbReference>
<dbReference type="Gene3D" id="1.10.1740.10">
    <property type="match status" value="1"/>
</dbReference>
<evidence type="ECO:0000259" key="8">
    <source>
        <dbReference type="Pfam" id="PF04542"/>
    </source>
</evidence>
<feature type="domain" description="HTH luxR-type" evidence="7">
    <location>
        <begin position="152"/>
        <end position="190"/>
    </location>
</feature>
<dbReference type="InterPro" id="IPR014284">
    <property type="entry name" value="RNA_pol_sigma-70_dom"/>
</dbReference>
<comment type="caution">
    <text evidence="9">The sequence shown here is derived from an EMBL/GenBank/DDBJ whole genome shotgun (WGS) entry which is preliminary data.</text>
</comment>
<dbReference type="InterPro" id="IPR016032">
    <property type="entry name" value="Sig_transdc_resp-reg_C-effctor"/>
</dbReference>
<reference evidence="9 10" key="1">
    <citation type="submission" date="2019-03" db="EMBL/GenBank/DDBJ databases">
        <title>Genomic Encyclopedia of Type Strains, Phase IV (KMG-IV): sequencing the most valuable type-strain genomes for metagenomic binning, comparative biology and taxonomic classification.</title>
        <authorList>
            <person name="Goeker M."/>
        </authorList>
    </citation>
    <scope>NUCLEOTIDE SEQUENCE [LARGE SCALE GENOMIC DNA]</scope>
    <source>
        <strain evidence="9 10">DSM 29481</strain>
    </source>
</reference>
<evidence type="ECO:0000256" key="3">
    <source>
        <dbReference type="ARBA" id="ARBA00023015"/>
    </source>
</evidence>
<evidence type="ECO:0000256" key="6">
    <source>
        <dbReference type="ARBA" id="ARBA00024701"/>
    </source>
</evidence>
<dbReference type="InterPro" id="IPR013325">
    <property type="entry name" value="RNA_pol_sigma_r2"/>
</dbReference>
<evidence type="ECO:0000313" key="10">
    <source>
        <dbReference type="Proteomes" id="UP000295773"/>
    </source>
</evidence>
<sequence>MENTNRKNDYELLYMYRQMEDVALHLFIQNYSVKVWRMIHQHSTGMNQRNREELYQLCMIKLAEAIDSYQMDKQSSFATYYMKIVKHVILDYVKKQARYQSHIDEFTMLYGFEVCDESGHYLREGTEAFPHAKKELQNEQLRQLLSESKVILKEREYQILAMRMQGYTYKEIAEKMHLSRNTIDYMVRKLRKQKDGID</sequence>
<dbReference type="SUPFAM" id="SSF88946">
    <property type="entry name" value="Sigma2 domain of RNA polymerase sigma factors"/>
    <property type="match status" value="1"/>
</dbReference>
<dbReference type="AlphaFoldDB" id="A0A4R3T015"/>
<keyword evidence="10" id="KW-1185">Reference proteome</keyword>
<evidence type="ECO:0000256" key="5">
    <source>
        <dbReference type="ARBA" id="ARBA00023163"/>
    </source>
</evidence>
<keyword evidence="4" id="KW-0731">Sigma factor</keyword>
<evidence type="ECO:0000256" key="2">
    <source>
        <dbReference type="ARBA" id="ARBA00021245"/>
    </source>
</evidence>
<keyword evidence="3" id="KW-0805">Transcription regulation</keyword>
<dbReference type="Gene3D" id="1.10.10.10">
    <property type="entry name" value="Winged helix-like DNA-binding domain superfamily/Winged helix DNA-binding domain"/>
    <property type="match status" value="1"/>
</dbReference>
<dbReference type="InterPro" id="IPR007627">
    <property type="entry name" value="RNA_pol_sigma70_r2"/>
</dbReference>
<evidence type="ECO:0000256" key="4">
    <source>
        <dbReference type="ARBA" id="ARBA00023082"/>
    </source>
</evidence>
<evidence type="ECO:0000259" key="7">
    <source>
        <dbReference type="Pfam" id="PF00196"/>
    </source>
</evidence>
<dbReference type="RefSeq" id="WP_132225533.1">
    <property type="nucleotide sequence ID" value="NZ_JANKBG010000022.1"/>
</dbReference>
<dbReference type="EMBL" id="SMBP01000023">
    <property type="protein sequence ID" value="TCU54751.1"/>
    <property type="molecule type" value="Genomic_DNA"/>
</dbReference>
<name>A0A4R3T015_9FIRM</name>
<comment type="similarity">
    <text evidence="1">Belongs to the sigma-70 factor family.</text>
</comment>
<feature type="domain" description="RNA polymerase sigma-70 region 2" evidence="8">
    <location>
        <begin position="31"/>
        <end position="98"/>
    </location>
</feature>
<dbReference type="Pfam" id="PF04542">
    <property type="entry name" value="Sigma70_r2"/>
    <property type="match status" value="1"/>
</dbReference>
<comment type="function">
    <text evidence="6">Sigma factors are initiation factors that promote the attachment of RNA polymerase to specific initiation sites and are then released. Sigma-S contributes to the protection against external stress, thus playing a role in cellular fitness and survival.</text>
</comment>
<dbReference type="PANTHER" id="PTHR43133">
    <property type="entry name" value="RNA POLYMERASE ECF-TYPE SIGMA FACTO"/>
    <property type="match status" value="1"/>
</dbReference>
<proteinExistence type="inferred from homology"/>
<dbReference type="PANTHER" id="PTHR43133:SF51">
    <property type="entry name" value="RNA POLYMERASE SIGMA FACTOR"/>
    <property type="match status" value="1"/>
</dbReference>